<keyword evidence="3 9" id="KW-0964">Secreted</keyword>
<dbReference type="GO" id="GO:0031640">
    <property type="term" value="P:killing of cells of another organism"/>
    <property type="evidence" value="ECO:0007669"/>
    <property type="project" value="UniProtKB-UniRule"/>
</dbReference>
<dbReference type="PANTHER" id="PTHR36788">
    <property type="entry name" value="DEFENSIN-LIKE PROTEIN 183"/>
    <property type="match status" value="1"/>
</dbReference>
<keyword evidence="6" id="KW-0732">Signal</keyword>
<comment type="caution">
    <text evidence="10">The sequence shown here is derived from an EMBL/GenBank/DDBJ whole genome shotgun (WGS) entry which is preliminary data.</text>
</comment>
<evidence type="ECO:0000256" key="1">
    <source>
        <dbReference type="ARBA" id="ARBA00004613"/>
    </source>
</evidence>
<dbReference type="PANTHER" id="PTHR36788:SF2">
    <property type="entry name" value="DEFENSIN-LIKE PROTEIN 183"/>
    <property type="match status" value="1"/>
</dbReference>
<evidence type="ECO:0000313" key="10">
    <source>
        <dbReference type="EMBL" id="KAG5516506.1"/>
    </source>
</evidence>
<keyword evidence="8" id="KW-1015">Disulfide bond</keyword>
<dbReference type="EMBL" id="JACTNZ010000013">
    <property type="protein sequence ID" value="KAG5516506.1"/>
    <property type="molecule type" value="Genomic_DNA"/>
</dbReference>
<dbReference type="InterPro" id="IPR039641">
    <property type="entry name" value="LCR"/>
</dbReference>
<dbReference type="GO" id="GO:0050832">
    <property type="term" value="P:defense response to fungus"/>
    <property type="evidence" value="ECO:0007669"/>
    <property type="project" value="UniProtKB-UniRule"/>
</dbReference>
<keyword evidence="4 9" id="KW-0929">Antimicrobial</keyword>
<accession>A0AAV6HWL4</accession>
<proteinExistence type="inferred from homology"/>
<evidence type="ECO:0000256" key="5">
    <source>
        <dbReference type="ARBA" id="ARBA00022577"/>
    </source>
</evidence>
<protein>
    <recommendedName>
        <fullName evidence="9">Defensin-like protein</fullName>
    </recommendedName>
</protein>
<gene>
    <name evidence="10" type="ORF">RHGRI_037273</name>
</gene>
<evidence type="ECO:0000256" key="7">
    <source>
        <dbReference type="ARBA" id="ARBA00022821"/>
    </source>
</evidence>
<organism evidence="10 11">
    <name type="scientific">Rhododendron griersonianum</name>
    <dbReference type="NCBI Taxonomy" id="479676"/>
    <lineage>
        <taxon>Eukaryota</taxon>
        <taxon>Viridiplantae</taxon>
        <taxon>Streptophyta</taxon>
        <taxon>Embryophyta</taxon>
        <taxon>Tracheophyta</taxon>
        <taxon>Spermatophyta</taxon>
        <taxon>Magnoliopsida</taxon>
        <taxon>eudicotyledons</taxon>
        <taxon>Gunneridae</taxon>
        <taxon>Pentapetalae</taxon>
        <taxon>asterids</taxon>
        <taxon>Ericales</taxon>
        <taxon>Ericaceae</taxon>
        <taxon>Ericoideae</taxon>
        <taxon>Rhodoreae</taxon>
        <taxon>Rhododendron</taxon>
    </lineage>
</organism>
<evidence type="ECO:0000256" key="3">
    <source>
        <dbReference type="ARBA" id="ARBA00022525"/>
    </source>
</evidence>
<evidence type="ECO:0000256" key="2">
    <source>
        <dbReference type="ARBA" id="ARBA00006722"/>
    </source>
</evidence>
<evidence type="ECO:0000256" key="8">
    <source>
        <dbReference type="ARBA" id="ARBA00023157"/>
    </source>
</evidence>
<evidence type="ECO:0000256" key="4">
    <source>
        <dbReference type="ARBA" id="ARBA00022529"/>
    </source>
</evidence>
<comment type="subcellular location">
    <subcellularLocation>
        <location evidence="1 9">Secreted</location>
    </subcellularLocation>
</comment>
<dbReference type="AlphaFoldDB" id="A0AAV6HWL4"/>
<sequence length="157" mass="17072">MLTPRPEWSYVTPFQQDDGPNPAVPIAYKEEFSETVDYFRAVSSETMATDTVNIKLVAGQPCKEVIGLCRDCDSRCKSRHPPRTTTSECDFNTGPSGIPTCVCSYKCENQCNGRGGLCSIRCGPECCNANCAAKFNSGRGYCDNSSGANICQCQYAC</sequence>
<dbReference type="SUPFAM" id="SSF48439">
    <property type="entry name" value="Protein prenylyltransferase"/>
    <property type="match status" value="1"/>
</dbReference>
<keyword evidence="11" id="KW-1185">Reference proteome</keyword>
<dbReference type="Gene3D" id="1.25.40.120">
    <property type="entry name" value="Protein prenylyltransferase"/>
    <property type="match status" value="1"/>
</dbReference>
<keyword evidence="5 9" id="KW-0295">Fungicide</keyword>
<keyword evidence="7 9" id="KW-0611">Plant defense</keyword>
<evidence type="ECO:0000256" key="9">
    <source>
        <dbReference type="RuleBase" id="RU367109"/>
    </source>
</evidence>
<dbReference type="Proteomes" id="UP000823749">
    <property type="component" value="Chromosome 13"/>
</dbReference>
<name>A0AAV6HWL4_9ERIC</name>
<evidence type="ECO:0000313" key="11">
    <source>
        <dbReference type="Proteomes" id="UP000823749"/>
    </source>
</evidence>
<comment type="similarity">
    <text evidence="2 9">Belongs to the DEFL family.</text>
</comment>
<evidence type="ECO:0000256" key="6">
    <source>
        <dbReference type="ARBA" id="ARBA00022729"/>
    </source>
</evidence>
<reference evidence="10 11" key="1">
    <citation type="submission" date="2020-08" db="EMBL/GenBank/DDBJ databases">
        <title>Plant Genome Project.</title>
        <authorList>
            <person name="Zhang R.-G."/>
        </authorList>
    </citation>
    <scope>NUCLEOTIDE SEQUENCE [LARGE SCALE GENOMIC DNA]</scope>
    <source>
        <strain evidence="10">WSP0</strain>
        <tissue evidence="10">Leaf</tissue>
    </source>
</reference>
<dbReference type="GO" id="GO:0005576">
    <property type="term" value="C:extracellular region"/>
    <property type="evidence" value="ECO:0007669"/>
    <property type="project" value="UniProtKB-SubCell"/>
</dbReference>